<sequence>MAIRKTSPATCHLLKAFCLFVLANFAGSAPVEAGVGFSSGCARDPCKMIAGVCGGKLCINTANCGFRCGDGGAGSTNAAVIREKHFQVNPVESLDVSLFGADSLSADDHHETPTTATTTTPRIAKADSHQTTLSVNGSTSVPPPSGRLWHRDNVVTTTPSGGRNSELSGTTSFLPPASGAPVSTIGTDSSEVVLPQQEHPGLSTLGVLFKDVGLALTTSSPTENLRVSTDISNNVNTTHAPSASGDVSQSASLSSGTKLAAESSNTMAKPVTPRQVADATPPSTTKASVNGVSARLGDDVRERNATVITDVPRGAPRDVSQVQAQTGAAEAPVLPTSSASGSNITGKEMGLADITSRLIDIIGKIQELYGRSNESAASKGSAARESPSDSKAQHGTSGAGASAGEVTSADKLSVGSVTAPPAATTSATNSSIKTETTTEATTEASFPSLMDTFQTLTKGSSNGALTRIVSRVHYVDEGFGMVAP</sequence>
<feature type="region of interest" description="Disordered" evidence="1">
    <location>
        <begin position="104"/>
        <end position="186"/>
    </location>
</feature>
<comment type="caution">
    <text evidence="3">The sequence shown here is derived from an EMBL/GenBank/DDBJ whole genome shotgun (WGS) entry which is preliminary data.</text>
</comment>
<feature type="compositionally biased region" description="Low complexity" evidence="1">
    <location>
        <begin position="416"/>
        <end position="444"/>
    </location>
</feature>
<proteinExistence type="predicted"/>
<feature type="compositionally biased region" description="Polar residues" evidence="1">
    <location>
        <begin position="281"/>
        <end position="291"/>
    </location>
</feature>
<dbReference type="EMBL" id="PZQS01000010">
    <property type="protein sequence ID" value="PVD22999.1"/>
    <property type="molecule type" value="Genomic_DNA"/>
</dbReference>
<feature type="signal peptide" evidence="2">
    <location>
        <begin position="1"/>
        <end position="28"/>
    </location>
</feature>
<keyword evidence="2" id="KW-0732">Signal</keyword>
<dbReference type="Proteomes" id="UP000245119">
    <property type="component" value="Linkage Group LG10"/>
</dbReference>
<evidence type="ECO:0000256" key="1">
    <source>
        <dbReference type="SAM" id="MobiDB-lite"/>
    </source>
</evidence>
<dbReference type="AlphaFoldDB" id="A0A2T7NP99"/>
<gene>
    <name evidence="3" type="ORF">C0Q70_16260</name>
</gene>
<feature type="compositionally biased region" description="Polar residues" evidence="1">
    <location>
        <begin position="154"/>
        <end position="173"/>
    </location>
</feature>
<feature type="compositionally biased region" description="Polar residues" evidence="1">
    <location>
        <begin position="236"/>
        <end position="267"/>
    </location>
</feature>
<evidence type="ECO:0000313" key="3">
    <source>
        <dbReference type="EMBL" id="PVD22999.1"/>
    </source>
</evidence>
<evidence type="ECO:0000256" key="2">
    <source>
        <dbReference type="SAM" id="SignalP"/>
    </source>
</evidence>
<name>A0A2T7NP99_POMCA</name>
<feature type="region of interest" description="Disordered" evidence="1">
    <location>
        <begin position="308"/>
        <end position="341"/>
    </location>
</feature>
<reference evidence="3 4" key="1">
    <citation type="submission" date="2018-04" db="EMBL/GenBank/DDBJ databases">
        <title>The genome of golden apple snail Pomacea canaliculata provides insight into stress tolerance and invasive adaptation.</title>
        <authorList>
            <person name="Liu C."/>
            <person name="Liu B."/>
            <person name="Ren Y."/>
            <person name="Zhang Y."/>
            <person name="Wang H."/>
            <person name="Li S."/>
            <person name="Jiang F."/>
            <person name="Yin L."/>
            <person name="Zhang G."/>
            <person name="Qian W."/>
            <person name="Fan W."/>
        </authorList>
    </citation>
    <scope>NUCLEOTIDE SEQUENCE [LARGE SCALE GENOMIC DNA]</scope>
    <source>
        <strain evidence="3">SZHN2017</strain>
        <tissue evidence="3">Muscle</tissue>
    </source>
</reference>
<protein>
    <recommendedName>
        <fullName evidence="5">WAP domain-containing protein</fullName>
    </recommendedName>
</protein>
<evidence type="ECO:0008006" key="5">
    <source>
        <dbReference type="Google" id="ProtNLM"/>
    </source>
</evidence>
<keyword evidence="4" id="KW-1185">Reference proteome</keyword>
<organism evidence="3 4">
    <name type="scientific">Pomacea canaliculata</name>
    <name type="common">Golden apple snail</name>
    <dbReference type="NCBI Taxonomy" id="400727"/>
    <lineage>
        <taxon>Eukaryota</taxon>
        <taxon>Metazoa</taxon>
        <taxon>Spiralia</taxon>
        <taxon>Lophotrochozoa</taxon>
        <taxon>Mollusca</taxon>
        <taxon>Gastropoda</taxon>
        <taxon>Caenogastropoda</taxon>
        <taxon>Architaenioglossa</taxon>
        <taxon>Ampullarioidea</taxon>
        <taxon>Ampullariidae</taxon>
        <taxon>Pomacea</taxon>
    </lineage>
</organism>
<accession>A0A2T7NP99</accession>
<feature type="compositionally biased region" description="Polar residues" evidence="1">
    <location>
        <begin position="129"/>
        <end position="140"/>
    </location>
</feature>
<evidence type="ECO:0000313" key="4">
    <source>
        <dbReference type="Proteomes" id="UP000245119"/>
    </source>
</evidence>
<feature type="region of interest" description="Disordered" evidence="1">
    <location>
        <begin position="236"/>
        <end position="291"/>
    </location>
</feature>
<feature type="chain" id="PRO_5015563211" description="WAP domain-containing protein" evidence="2">
    <location>
        <begin position="29"/>
        <end position="484"/>
    </location>
</feature>
<feature type="region of interest" description="Disordered" evidence="1">
    <location>
        <begin position="376"/>
        <end position="445"/>
    </location>
</feature>